<evidence type="ECO:0000256" key="1">
    <source>
        <dbReference type="ARBA" id="ARBA00004308"/>
    </source>
</evidence>
<organism evidence="7 8">
    <name type="scientific">Aquilegia coerulea</name>
    <name type="common">Rocky mountain columbine</name>
    <dbReference type="NCBI Taxonomy" id="218851"/>
    <lineage>
        <taxon>Eukaryota</taxon>
        <taxon>Viridiplantae</taxon>
        <taxon>Streptophyta</taxon>
        <taxon>Embryophyta</taxon>
        <taxon>Tracheophyta</taxon>
        <taxon>Spermatophyta</taxon>
        <taxon>Magnoliopsida</taxon>
        <taxon>Ranunculales</taxon>
        <taxon>Ranunculaceae</taxon>
        <taxon>Thalictroideae</taxon>
        <taxon>Aquilegia</taxon>
    </lineage>
</organism>
<evidence type="ECO:0000256" key="4">
    <source>
        <dbReference type="PROSITE-ProRule" id="PRU00023"/>
    </source>
</evidence>
<feature type="compositionally biased region" description="Basic and acidic residues" evidence="5">
    <location>
        <begin position="444"/>
        <end position="463"/>
    </location>
</feature>
<dbReference type="FunCoup" id="A0A2G5CY42">
    <property type="interactions" value="1987"/>
</dbReference>
<proteinExistence type="predicted"/>
<feature type="region of interest" description="Disordered" evidence="5">
    <location>
        <begin position="402"/>
        <end position="482"/>
    </location>
</feature>
<dbReference type="GO" id="GO:0005737">
    <property type="term" value="C:cytoplasm"/>
    <property type="evidence" value="ECO:0007669"/>
    <property type="project" value="TreeGrafter"/>
</dbReference>
<keyword evidence="8" id="KW-1185">Reference proteome</keyword>
<dbReference type="PANTHER" id="PTHR12447:SF35">
    <property type="entry name" value="ANKYRIN REPEAT FAMILY PROTEIN"/>
    <property type="match status" value="1"/>
</dbReference>
<dbReference type="Pfam" id="PF00023">
    <property type="entry name" value="Ank"/>
    <property type="match status" value="1"/>
</dbReference>
<feature type="repeat" description="ANK" evidence="4">
    <location>
        <begin position="69"/>
        <end position="101"/>
    </location>
</feature>
<dbReference type="EMBL" id="KZ305051">
    <property type="protein sequence ID" value="PIA36178.1"/>
    <property type="molecule type" value="Genomic_DNA"/>
</dbReference>
<evidence type="ECO:0000313" key="7">
    <source>
        <dbReference type="EMBL" id="PIA36178.1"/>
    </source>
</evidence>
<dbReference type="FunFam" id="1.25.40.20:FF:000331">
    <property type="entry name" value="Ankyrin repeat family protein"/>
    <property type="match status" value="1"/>
</dbReference>
<gene>
    <name evidence="7" type="ORF">AQUCO_03400235v1</name>
</gene>
<dbReference type="OrthoDB" id="1585644at2759"/>
<accession>A0A2G5CY42</accession>
<keyword evidence="3" id="KW-0472">Membrane</keyword>
<evidence type="ECO:0000256" key="3">
    <source>
        <dbReference type="ARBA" id="ARBA00023136"/>
    </source>
</evidence>
<dbReference type="Pfam" id="PF11904">
    <property type="entry name" value="ANKRD13_C"/>
    <property type="match status" value="1"/>
</dbReference>
<dbReference type="EMBL" id="KZ305051">
    <property type="protein sequence ID" value="PIA36179.1"/>
    <property type="molecule type" value="Genomic_DNA"/>
</dbReference>
<evidence type="ECO:0000259" key="6">
    <source>
        <dbReference type="Pfam" id="PF11904"/>
    </source>
</evidence>
<dbReference type="PROSITE" id="PS50088">
    <property type="entry name" value="ANK_REPEAT"/>
    <property type="match status" value="1"/>
</dbReference>
<dbReference type="PANTHER" id="PTHR12447">
    <property type="entry name" value="ANKYRIN REPEAT DOMAIN-CONTAINING PROTEIN 13"/>
    <property type="match status" value="1"/>
</dbReference>
<dbReference type="SUPFAM" id="SSF48403">
    <property type="entry name" value="Ankyrin repeat"/>
    <property type="match status" value="1"/>
</dbReference>
<dbReference type="STRING" id="218851.A0A2G5CY42"/>
<dbReference type="EMBL" id="KZ305051">
    <property type="protein sequence ID" value="PIA36180.1"/>
    <property type="molecule type" value="Genomic_DNA"/>
</dbReference>
<dbReference type="InterPro" id="IPR002110">
    <property type="entry name" value="Ankyrin_rpt"/>
</dbReference>
<dbReference type="Proteomes" id="UP000230069">
    <property type="component" value="Unassembled WGS sequence"/>
</dbReference>
<protein>
    <recommendedName>
        <fullName evidence="6">Ankyrin repeat domain-containing protein</fullName>
    </recommendedName>
</protein>
<name>A0A2G5CY42_AQUCA</name>
<evidence type="ECO:0000313" key="8">
    <source>
        <dbReference type="Proteomes" id="UP000230069"/>
    </source>
</evidence>
<reference evidence="7 8" key="1">
    <citation type="submission" date="2017-09" db="EMBL/GenBank/DDBJ databases">
        <title>WGS assembly of Aquilegia coerulea Goldsmith.</title>
        <authorList>
            <person name="Hodges S."/>
            <person name="Kramer E."/>
            <person name="Nordborg M."/>
            <person name="Tomkins J."/>
            <person name="Borevitz J."/>
            <person name="Derieg N."/>
            <person name="Yan J."/>
            <person name="Mihaltcheva S."/>
            <person name="Hayes R.D."/>
            <person name="Rokhsar D."/>
        </authorList>
    </citation>
    <scope>NUCLEOTIDE SEQUENCE [LARGE SCALE GENOMIC DNA]</scope>
    <source>
        <strain evidence="8">cv. Goldsmith</strain>
    </source>
</reference>
<keyword evidence="4" id="KW-0040">ANK repeat</keyword>
<dbReference type="PROSITE" id="PS50297">
    <property type="entry name" value="ANK_REP_REGION"/>
    <property type="match status" value="1"/>
</dbReference>
<dbReference type="InterPro" id="IPR021832">
    <property type="entry name" value="ANKRD13"/>
</dbReference>
<sequence>MAGIDLLKYAHSPVHKAVATKDYATLKRILAGLPRLCNPAEIRTEANSIAEEQKADSISAVIDRRDVPNRETPLHLAVKLGDETATEMLMVAGADWSLQNEQGWSALQEAICNREENIAMIIVRHYQPLAWAKWCRRLPRLIGTIRRMRDFYMEITFHFESSVIPFISRIAPSDTYKIWKRGSNLRADMTLAGFDGFRIQRSDQSVLFLGDGSEDGKVPPGSLCMISHKDKEVMNALDGAGAPATDAEVQQEVTAMSQTSIFRPGIDVTQAVLLPQITWRRQEKSEMVGQWKAKIYDMHNVVVSVKSRRVPGAMTDDEFFSSCNENDTESDYDDLLTEDEKKQLEVALKMDSSEPATENGVSDGFVAHRHSCYEQRDIHIEDIHSCSNSEAKQERKGWFGSLRKRGAKQDGQNRMVPPRSSLCGDEKVSDLLGESPSTSKPGRHSIEFAVRGDELRRARDTRKSSSLSSESSHRRKESHRESEYKKGLRPILWLSPNFPLRTEELLPLLDILANKVKAIRRLRELLTTKLPPGTFPVKVAIPVVPTIRVLVTFTKFEELQPLDEFCTPPSSPGRESPVMMQPAGSSWLQWIKAPYHRQNPSIGSGPSSRVEDIQDPFAIPADYTWITVEAKKKKMQEKKNKSKKGRAQNH</sequence>
<dbReference type="InterPro" id="IPR055285">
    <property type="entry name" value="ANKRD13_C"/>
</dbReference>
<comment type="subcellular location">
    <subcellularLocation>
        <location evidence="1">Endomembrane system</location>
    </subcellularLocation>
</comment>
<dbReference type="SMART" id="SM00248">
    <property type="entry name" value="ANK"/>
    <property type="match status" value="3"/>
</dbReference>
<feature type="domain" description="Ankyrin repeat" evidence="6">
    <location>
        <begin position="186"/>
        <end position="624"/>
    </location>
</feature>
<evidence type="ECO:0000256" key="2">
    <source>
        <dbReference type="ARBA" id="ARBA00022737"/>
    </source>
</evidence>
<evidence type="ECO:0000256" key="5">
    <source>
        <dbReference type="SAM" id="MobiDB-lite"/>
    </source>
</evidence>
<dbReference type="GO" id="GO:0012505">
    <property type="term" value="C:endomembrane system"/>
    <property type="evidence" value="ECO:0007669"/>
    <property type="project" value="UniProtKB-SubCell"/>
</dbReference>
<dbReference type="AlphaFoldDB" id="A0A2G5CY42"/>
<dbReference type="Gene3D" id="1.25.40.20">
    <property type="entry name" value="Ankyrin repeat-containing domain"/>
    <property type="match status" value="1"/>
</dbReference>
<dbReference type="InterPro" id="IPR036770">
    <property type="entry name" value="Ankyrin_rpt-contain_sf"/>
</dbReference>
<keyword evidence="2" id="KW-0677">Repeat</keyword>